<evidence type="ECO:0000256" key="5">
    <source>
        <dbReference type="ARBA" id="ARBA00023136"/>
    </source>
</evidence>
<dbReference type="GO" id="GO:0005886">
    <property type="term" value="C:plasma membrane"/>
    <property type="evidence" value="ECO:0007669"/>
    <property type="project" value="UniProtKB-SubCell"/>
</dbReference>
<evidence type="ECO:0000256" key="4">
    <source>
        <dbReference type="ARBA" id="ARBA00022989"/>
    </source>
</evidence>
<comment type="subcellular location">
    <subcellularLocation>
        <location evidence="1">Cell membrane</location>
        <topology evidence="1">Multi-pass membrane protein</topology>
    </subcellularLocation>
</comment>
<gene>
    <name evidence="7" type="ORF">HB761_00665</name>
</gene>
<keyword evidence="4 6" id="KW-1133">Transmembrane helix</keyword>
<name>A0AAE9MXG7_9VIBR</name>
<evidence type="ECO:0000313" key="8">
    <source>
        <dbReference type="Proteomes" id="UP001058687"/>
    </source>
</evidence>
<dbReference type="AlphaFoldDB" id="A0AAE9MXG7"/>
<keyword evidence="2" id="KW-1003">Cell membrane</keyword>
<dbReference type="PANTHER" id="PTHR30086:SF20">
    <property type="entry name" value="ARGININE EXPORTER PROTEIN ARGO-RELATED"/>
    <property type="match status" value="1"/>
</dbReference>
<evidence type="ECO:0000256" key="2">
    <source>
        <dbReference type="ARBA" id="ARBA00022475"/>
    </source>
</evidence>
<protein>
    <submittedName>
        <fullName evidence="7">LysE family transporter</fullName>
    </submittedName>
</protein>
<keyword evidence="3 6" id="KW-0812">Transmembrane</keyword>
<organism evidence="7 8">
    <name type="scientific">Vibrio campbellii</name>
    <dbReference type="NCBI Taxonomy" id="680"/>
    <lineage>
        <taxon>Bacteria</taxon>
        <taxon>Pseudomonadati</taxon>
        <taxon>Pseudomonadota</taxon>
        <taxon>Gammaproteobacteria</taxon>
        <taxon>Vibrionales</taxon>
        <taxon>Vibrionaceae</taxon>
        <taxon>Vibrio</taxon>
    </lineage>
</organism>
<dbReference type="GO" id="GO:0015171">
    <property type="term" value="F:amino acid transmembrane transporter activity"/>
    <property type="evidence" value="ECO:0007669"/>
    <property type="project" value="TreeGrafter"/>
</dbReference>
<dbReference type="Pfam" id="PF01810">
    <property type="entry name" value="LysE"/>
    <property type="match status" value="1"/>
</dbReference>
<dbReference type="Proteomes" id="UP001058687">
    <property type="component" value="Chromosome 1"/>
</dbReference>
<evidence type="ECO:0000256" key="1">
    <source>
        <dbReference type="ARBA" id="ARBA00004651"/>
    </source>
</evidence>
<proteinExistence type="predicted"/>
<sequence length="73" mass="7862">MTPGPNNLLFMNNARCYSFKSAFIAGLGRIVAFAVMIALAASGLAVVLYAFEAVFLTIKIVGTAYLLWIAFNL</sequence>
<dbReference type="EMBL" id="CP050467">
    <property type="protein sequence ID" value="UTZ25384.1"/>
    <property type="molecule type" value="Genomic_DNA"/>
</dbReference>
<evidence type="ECO:0000313" key="7">
    <source>
        <dbReference type="EMBL" id="UTZ25384.1"/>
    </source>
</evidence>
<evidence type="ECO:0000256" key="3">
    <source>
        <dbReference type="ARBA" id="ARBA00022692"/>
    </source>
</evidence>
<dbReference type="PANTHER" id="PTHR30086">
    <property type="entry name" value="ARGININE EXPORTER PROTEIN ARGO"/>
    <property type="match status" value="1"/>
</dbReference>
<feature type="transmembrane region" description="Helical" evidence="6">
    <location>
        <begin position="47"/>
        <end position="71"/>
    </location>
</feature>
<accession>A0AAE9MXG7</accession>
<feature type="transmembrane region" description="Helical" evidence="6">
    <location>
        <begin position="21"/>
        <end position="41"/>
    </location>
</feature>
<dbReference type="InterPro" id="IPR001123">
    <property type="entry name" value="LeuE-type"/>
</dbReference>
<reference evidence="7" key="1">
    <citation type="submission" date="2020-03" db="EMBL/GenBank/DDBJ databases">
        <title>Five strains of Vibrio campbellii isolated from Mariana Trench.</title>
        <authorList>
            <person name="Liang J."/>
            <person name="Zhang X.-H."/>
        </authorList>
    </citation>
    <scope>NUCLEOTIDE SEQUENCE</scope>
    <source>
        <strain evidence="7">LJC014</strain>
    </source>
</reference>
<evidence type="ECO:0000256" key="6">
    <source>
        <dbReference type="SAM" id="Phobius"/>
    </source>
</evidence>
<keyword evidence="5 6" id="KW-0472">Membrane</keyword>